<keyword evidence="13" id="KW-0539">Nucleus</keyword>
<evidence type="ECO:0000256" key="11">
    <source>
        <dbReference type="ARBA" id="ARBA00023014"/>
    </source>
</evidence>
<dbReference type="SUPFAM" id="SSF117457">
    <property type="entry name" value="FumA C-terminal domain-like"/>
    <property type="match status" value="1"/>
</dbReference>
<dbReference type="InterPro" id="IPR031774">
    <property type="entry name" value="SF3A3_dom"/>
</dbReference>
<evidence type="ECO:0000256" key="1">
    <source>
        <dbReference type="ARBA" id="ARBA00004123"/>
    </source>
</evidence>
<keyword evidence="7" id="KW-0479">Metal-binding</keyword>
<dbReference type="GeneID" id="20715934"/>
<dbReference type="AlphaFoldDB" id="J4C440"/>
<keyword evidence="16" id="KW-1185">Reference proteome</keyword>
<evidence type="ECO:0000256" key="5">
    <source>
        <dbReference type="ARBA" id="ARBA00022485"/>
    </source>
</evidence>
<keyword evidence="6" id="KW-0816">Tricarboxylic acid cycle</keyword>
<dbReference type="OrthoDB" id="411469at2759"/>
<organism evidence="15 16">
    <name type="scientific">Theileria orientalis strain Shintoku</name>
    <dbReference type="NCBI Taxonomy" id="869250"/>
    <lineage>
        <taxon>Eukaryota</taxon>
        <taxon>Sar</taxon>
        <taxon>Alveolata</taxon>
        <taxon>Apicomplexa</taxon>
        <taxon>Aconoidasida</taxon>
        <taxon>Piroplasmida</taxon>
        <taxon>Theileriidae</taxon>
        <taxon>Theileria</taxon>
    </lineage>
</organism>
<dbReference type="InterPro" id="IPR004646">
    <property type="entry name" value="Fe-S_hydro-lyase_TtdA-typ_cat"/>
</dbReference>
<dbReference type="GO" id="GO:0006099">
    <property type="term" value="P:tricarboxylic acid cycle"/>
    <property type="evidence" value="ECO:0007669"/>
    <property type="project" value="UniProtKB-KW"/>
</dbReference>
<accession>J4C440</accession>
<name>J4C440_THEOR</name>
<dbReference type="PANTHER" id="PTHR30389">
    <property type="entry name" value="FUMARATE HYDRATASE-RELATED"/>
    <property type="match status" value="1"/>
</dbReference>
<keyword evidence="5" id="KW-0004">4Fe-4S</keyword>
<dbReference type="Proteomes" id="UP000003786">
    <property type="component" value="Chromosome 3"/>
</dbReference>
<dbReference type="eggNOG" id="KOG2636">
    <property type="taxonomic scope" value="Eukaryota"/>
</dbReference>
<evidence type="ECO:0000256" key="6">
    <source>
        <dbReference type="ARBA" id="ARBA00022532"/>
    </source>
</evidence>
<evidence type="ECO:0000256" key="9">
    <source>
        <dbReference type="ARBA" id="ARBA00022833"/>
    </source>
</evidence>
<dbReference type="Pfam" id="PF05681">
    <property type="entry name" value="Fumerase"/>
    <property type="match status" value="1"/>
</dbReference>
<dbReference type="GO" id="GO:0000398">
    <property type="term" value="P:mRNA splicing, via spliceosome"/>
    <property type="evidence" value="ECO:0007669"/>
    <property type="project" value="InterPro"/>
</dbReference>
<evidence type="ECO:0000259" key="14">
    <source>
        <dbReference type="PROSITE" id="PS50171"/>
    </source>
</evidence>
<evidence type="ECO:0000256" key="12">
    <source>
        <dbReference type="ARBA" id="ARBA00023239"/>
    </source>
</evidence>
<dbReference type="NCBIfam" id="TIGR00723">
    <property type="entry name" value="ttdB_fumA_fumB"/>
    <property type="match status" value="1"/>
</dbReference>
<evidence type="ECO:0000256" key="7">
    <source>
        <dbReference type="ARBA" id="ARBA00022723"/>
    </source>
</evidence>
<dbReference type="InterPro" id="IPR000690">
    <property type="entry name" value="Matrin/U1-C_Znf_C2H2"/>
</dbReference>
<evidence type="ECO:0000256" key="4">
    <source>
        <dbReference type="ARBA" id="ARBA00008876"/>
    </source>
</evidence>
<dbReference type="Pfam" id="PF05683">
    <property type="entry name" value="Fumerase_C"/>
    <property type="match status" value="1"/>
</dbReference>
<dbReference type="Pfam" id="PF11931">
    <property type="entry name" value="SF3a60_Prp9_C"/>
    <property type="match status" value="1"/>
</dbReference>
<dbReference type="GO" id="GO:0003723">
    <property type="term" value="F:RNA binding"/>
    <property type="evidence" value="ECO:0007669"/>
    <property type="project" value="InterPro"/>
</dbReference>
<comment type="similarity">
    <text evidence="4">Belongs to the class-I fumarase family.</text>
</comment>
<dbReference type="VEuPathDB" id="PiroplasmaDB:TOT_030000784"/>
<dbReference type="Gene3D" id="3.20.130.10">
    <property type="entry name" value="Fe-S hydro-lyase, tartrate dehydratase beta-type, catalytic domain"/>
    <property type="match status" value="1"/>
</dbReference>
<evidence type="ECO:0000256" key="2">
    <source>
        <dbReference type="ARBA" id="ARBA00004859"/>
    </source>
</evidence>
<evidence type="ECO:0000256" key="13">
    <source>
        <dbReference type="ARBA" id="ARBA00023242"/>
    </source>
</evidence>
<feature type="domain" description="Matrin-type" evidence="14">
    <location>
        <begin position="955"/>
        <end position="986"/>
    </location>
</feature>
<comment type="pathway">
    <text evidence="2">Carbohydrate metabolism; tricarboxylic acid cycle; (S)-malate from fumarate: step 1/1.</text>
</comment>
<keyword evidence="10" id="KW-0408">Iron</keyword>
<proteinExistence type="inferred from homology"/>
<gene>
    <name evidence="15" type="ORF">TOT_030000784</name>
</gene>
<dbReference type="PROSITE" id="PS50171">
    <property type="entry name" value="ZF_MATRIN"/>
    <property type="match status" value="1"/>
</dbReference>
<dbReference type="RefSeq" id="XP_009691822.1">
    <property type="nucleotide sequence ID" value="XM_009693527.1"/>
</dbReference>
<dbReference type="Pfam" id="PF16837">
    <property type="entry name" value="SF3A3"/>
    <property type="match status" value="1"/>
</dbReference>
<evidence type="ECO:0000256" key="8">
    <source>
        <dbReference type="ARBA" id="ARBA00022771"/>
    </source>
</evidence>
<comment type="subcellular location">
    <subcellularLocation>
        <location evidence="1">Nucleus</location>
    </subcellularLocation>
</comment>
<dbReference type="InterPro" id="IPR004647">
    <property type="entry name" value="Fe-S_hydro-lyase_TtdB-typ_cat"/>
</dbReference>
<dbReference type="EMBL" id="AP011948">
    <property type="protein sequence ID" value="BAM41521.1"/>
    <property type="molecule type" value="Genomic_DNA"/>
</dbReference>
<dbReference type="PANTHER" id="PTHR30389:SF0">
    <property type="entry name" value="FUMARATE HYDRATASE CLASS I, AEROBIC"/>
    <property type="match status" value="1"/>
</dbReference>
<protein>
    <submittedName>
        <fullName evidence="15">Fumarate hydratase class I</fullName>
    </submittedName>
</protein>
<dbReference type="InterPro" id="IPR036660">
    <property type="entry name" value="Fe-S_hydroAse_TtdB_cat_sf"/>
</dbReference>
<keyword evidence="8" id="KW-0863">Zinc-finger</keyword>
<sequence>MPIQFLNKRYLNFGIQACYKVLKSKRMAQNPCLGCKCNSTVSGASCAKEVKPAAASFHNNYVEVFAKKEGKSEVKYTRLDDLSRLLKTEESGLKRSDGRAVKFLHVPPEVLTGLTSVAFTEIMHFLRTEHLSQLRKVFDDPESSDNDRFVSMQLLKNACISAGKVLPGCQDTGTAIVIGKRGNEIFSENDAKAISKGVYDSYLTRNFRYSQMAPLSMFEEVNTKCNLPAQVEIYSQEGTDYELLFIAKGGGSANKTFLYQQTKSVLNESSLISFLMDQIKTIGTSACPPYHLAVVVGGLSAEMTLKTVKLASCKYLDGLPTEGNEYGNAFRDLEYEQLILEKTKTIGIGAQFGGKYFCHDVRVIRLPRHGASCPIGRIGVSCSADRQVLAKINPTGVYLEELEHDPAQFLPTIKSESSADEIKVDLTLGMEKVLKQLREYPVKTRVLLSGTLIVARDIAHAIIVEKMEKTNEIPSYFKEYPIYYAGPAKRPEGYVSGSFGPTTAGRMDTYAQKLMEKGASLITLAKGNRSRGFVQACKKHGGIYLGSVGGPAALIAEDCIKSVEVVDLEHLGMEAVHKIEVKEFPAFVVVDAKGNDFYGQWSRQSENGTETDENEAQVWNNYYSTIKSVKDYYKSNQHLNKTAENRNVQETVKRILGEINLDSIFTPDENYGRCLDMQPFYRTYINLQPLRNYRMSLHRQKEILRLKNKGLSEELMESHVTEFTEMDYVAYLKSFEQFHTIPRYCKYKVKEYEEYLEKLLEYLQSYFKRQNPLANHELLTVQMEETFESNWNKGAIQSWKEPTEQMELYLKPVDKLFSSEGLLNSYKSGKRYKSISEEFSKKSSDELDLLSFESRNHDKMLASREFMIQSYREVLNATLDSSVEYVQKRESRTEKETSQVLAQEILDALEEEHSESEKSDLEEQPVYNPLNLPLGWDGKPIPFWLYKLHGLGQEFKCEICGNYSYWGRKAFENHFQEWRHAFGMRCLKIPNTPHFKEITKIEDAFALYDKLRNNMDKQTFKIAHEAECEDSEGNLMNLRAYEDLKRQGLL</sequence>
<keyword evidence="12" id="KW-0456">Lyase</keyword>
<evidence type="ECO:0000256" key="3">
    <source>
        <dbReference type="ARBA" id="ARBA00008776"/>
    </source>
</evidence>
<evidence type="ECO:0000313" key="16">
    <source>
        <dbReference type="Proteomes" id="UP000003786"/>
    </source>
</evidence>
<reference evidence="15 16" key="1">
    <citation type="journal article" date="2012" name="MBio">
        <title>Comparative genome analysis of three eukaryotic parasites with differing abilities to transform leukocytes reveals key mediators of Theileria-induced leukocyte transformation.</title>
        <authorList>
            <person name="Hayashida K."/>
            <person name="Hara Y."/>
            <person name="Abe T."/>
            <person name="Yamasaki C."/>
            <person name="Toyoda A."/>
            <person name="Kosuge T."/>
            <person name="Suzuki Y."/>
            <person name="Sato Y."/>
            <person name="Kawashima S."/>
            <person name="Katayama T."/>
            <person name="Wakaguri H."/>
            <person name="Inoue N."/>
            <person name="Homma K."/>
            <person name="Tada-Umezaki M."/>
            <person name="Yagi Y."/>
            <person name="Fujii Y."/>
            <person name="Habara T."/>
            <person name="Kanehisa M."/>
            <person name="Watanabe H."/>
            <person name="Ito K."/>
            <person name="Gojobori T."/>
            <person name="Sugawara H."/>
            <person name="Imanishi T."/>
            <person name="Weir W."/>
            <person name="Gardner M."/>
            <person name="Pain A."/>
            <person name="Shiels B."/>
            <person name="Hattori M."/>
            <person name="Nene V."/>
            <person name="Sugimoto C."/>
        </authorList>
    </citation>
    <scope>NUCLEOTIDE SEQUENCE [LARGE SCALE GENOMIC DNA]</scope>
    <source>
        <strain evidence="15 16">Shintoku</strain>
    </source>
</reference>
<evidence type="ECO:0000313" key="15">
    <source>
        <dbReference type="EMBL" id="BAM41521.1"/>
    </source>
</evidence>
<dbReference type="KEGG" id="tot:TOT_030000784"/>
<keyword evidence="11" id="KW-0411">Iron-sulfur</keyword>
<dbReference type="GO" id="GO:0008270">
    <property type="term" value="F:zinc ion binding"/>
    <property type="evidence" value="ECO:0007669"/>
    <property type="project" value="UniProtKB-KW"/>
</dbReference>
<dbReference type="STRING" id="869250.J4C440"/>
<dbReference type="GO" id="GO:0051539">
    <property type="term" value="F:4 iron, 4 sulfur cluster binding"/>
    <property type="evidence" value="ECO:0007669"/>
    <property type="project" value="UniProtKB-KW"/>
</dbReference>
<dbReference type="GO" id="GO:0005681">
    <property type="term" value="C:spliceosomal complex"/>
    <property type="evidence" value="ECO:0007669"/>
    <property type="project" value="InterPro"/>
</dbReference>
<evidence type="ECO:0000256" key="10">
    <source>
        <dbReference type="ARBA" id="ARBA00023004"/>
    </source>
</evidence>
<dbReference type="InterPro" id="IPR051208">
    <property type="entry name" value="Class-I_Fumarase/Tartrate_DH"/>
</dbReference>
<dbReference type="InterPro" id="IPR024598">
    <property type="entry name" value="SF3a60/Prp9_C"/>
</dbReference>
<dbReference type="GO" id="GO:0016836">
    <property type="term" value="F:hydro-lyase activity"/>
    <property type="evidence" value="ECO:0007669"/>
    <property type="project" value="InterPro"/>
</dbReference>
<comment type="similarity">
    <text evidence="3">Belongs to the SF3A3 family.</text>
</comment>
<keyword evidence="9" id="KW-0862">Zinc</keyword>